<dbReference type="SMART" id="SM01217">
    <property type="entry name" value="Fn3_like"/>
    <property type="match status" value="1"/>
</dbReference>
<proteinExistence type="inferred from homology"/>
<dbReference type="EC" id="3.2.1.21" evidence="5"/>
<dbReference type="KEGG" id="trg:TRUGW13939_02498"/>
<evidence type="ECO:0000256" key="16">
    <source>
        <dbReference type="ARBA" id="ARBA00041276"/>
    </source>
</evidence>
<keyword evidence="7" id="KW-0732">Signal</keyword>
<evidence type="ECO:0000256" key="17">
    <source>
        <dbReference type="ARBA" id="ARBA00041601"/>
    </source>
</evidence>
<feature type="domain" description="Fibronectin type III-like" evidence="20">
    <location>
        <begin position="679"/>
        <end position="755"/>
    </location>
</feature>
<organism evidence="21 22">
    <name type="scientific">Talaromyces rugulosus</name>
    <name type="common">Penicillium rugulosum</name>
    <dbReference type="NCBI Taxonomy" id="121627"/>
    <lineage>
        <taxon>Eukaryota</taxon>
        <taxon>Fungi</taxon>
        <taxon>Dikarya</taxon>
        <taxon>Ascomycota</taxon>
        <taxon>Pezizomycotina</taxon>
        <taxon>Eurotiomycetes</taxon>
        <taxon>Eurotiomycetidae</taxon>
        <taxon>Eurotiales</taxon>
        <taxon>Trichocomaceae</taxon>
        <taxon>Talaromyces</taxon>
        <taxon>Talaromyces sect. Islandici</taxon>
    </lineage>
</organism>
<keyword evidence="12" id="KW-0326">Glycosidase</keyword>
<dbReference type="InterPro" id="IPR026891">
    <property type="entry name" value="Fn3-like"/>
</dbReference>
<dbReference type="Pfam" id="PF00933">
    <property type="entry name" value="Glyco_hydro_3"/>
    <property type="match status" value="1"/>
</dbReference>
<dbReference type="SUPFAM" id="SSF52279">
    <property type="entry name" value="Beta-D-glucan exohydrolase, C-terminal domain"/>
    <property type="match status" value="1"/>
</dbReference>
<evidence type="ECO:0000259" key="20">
    <source>
        <dbReference type="SMART" id="SM01217"/>
    </source>
</evidence>
<evidence type="ECO:0000256" key="14">
    <source>
        <dbReference type="ARBA" id="ARBA00024983"/>
    </source>
</evidence>
<dbReference type="InterPro" id="IPR002772">
    <property type="entry name" value="Glyco_hydro_3_C"/>
</dbReference>
<dbReference type="FunFam" id="3.20.20.300:FF:000002">
    <property type="entry name" value="Probable beta-glucosidase"/>
    <property type="match status" value="1"/>
</dbReference>
<keyword evidence="9" id="KW-0136">Cellulose degradation</keyword>
<dbReference type="Pfam" id="PF01915">
    <property type="entry name" value="Glyco_hydro_3_C"/>
    <property type="match status" value="1"/>
</dbReference>
<evidence type="ECO:0000256" key="3">
    <source>
        <dbReference type="ARBA" id="ARBA00004987"/>
    </source>
</evidence>
<gene>
    <name evidence="21" type="ORF">TRUGW13939_02498</name>
</gene>
<evidence type="ECO:0000256" key="2">
    <source>
        <dbReference type="ARBA" id="ARBA00004613"/>
    </source>
</evidence>
<dbReference type="Gene3D" id="3.20.20.300">
    <property type="entry name" value="Glycoside hydrolase, family 3, N-terminal domain"/>
    <property type="match status" value="1"/>
</dbReference>
<evidence type="ECO:0000256" key="11">
    <source>
        <dbReference type="ARBA" id="ARBA00023277"/>
    </source>
</evidence>
<dbReference type="Gene3D" id="2.60.40.10">
    <property type="entry name" value="Immunoglobulins"/>
    <property type="match status" value="1"/>
</dbReference>
<dbReference type="OrthoDB" id="416222at2759"/>
<evidence type="ECO:0000313" key="22">
    <source>
        <dbReference type="Proteomes" id="UP000509510"/>
    </source>
</evidence>
<evidence type="ECO:0000256" key="10">
    <source>
        <dbReference type="ARBA" id="ARBA00023180"/>
    </source>
</evidence>
<dbReference type="InterPro" id="IPR036881">
    <property type="entry name" value="Glyco_hydro_3_C_sf"/>
</dbReference>
<comment type="catalytic activity">
    <reaction evidence="1">
        <text>Hydrolysis of terminal, non-reducing beta-D-glucosyl residues with release of beta-D-glucose.</text>
        <dbReference type="EC" id="3.2.1.21"/>
    </reaction>
</comment>
<dbReference type="SUPFAM" id="SSF51445">
    <property type="entry name" value="(Trans)glycosidases"/>
    <property type="match status" value="1"/>
</dbReference>
<dbReference type="InterPro" id="IPR050288">
    <property type="entry name" value="Cellulose_deg_GH3"/>
</dbReference>
<comment type="pathway">
    <text evidence="3">Glycan metabolism; cellulose degradation.</text>
</comment>
<dbReference type="PRINTS" id="PR00133">
    <property type="entry name" value="GLHYDRLASE3"/>
</dbReference>
<protein>
    <recommendedName>
        <fullName evidence="15">Probable beta-glucosidase G</fullName>
        <ecNumber evidence="5">3.2.1.21</ecNumber>
    </recommendedName>
    <alternativeName>
        <fullName evidence="16">Beta-D-glucoside glucohydrolase G</fullName>
    </alternativeName>
    <alternativeName>
        <fullName evidence="17">Cellobiase G</fullName>
    </alternativeName>
    <alternativeName>
        <fullName evidence="18">Gentiobiase G</fullName>
    </alternativeName>
</protein>
<keyword evidence="6" id="KW-0964">Secreted</keyword>
<evidence type="ECO:0000256" key="4">
    <source>
        <dbReference type="ARBA" id="ARBA00005336"/>
    </source>
</evidence>
<keyword evidence="8" id="KW-0378">Hydrolase</keyword>
<accession>A0A7H8QPL5</accession>
<feature type="region of interest" description="Disordered" evidence="19">
    <location>
        <begin position="170"/>
        <end position="189"/>
    </location>
</feature>
<evidence type="ECO:0000256" key="12">
    <source>
        <dbReference type="ARBA" id="ARBA00023295"/>
    </source>
</evidence>
<evidence type="ECO:0000313" key="21">
    <source>
        <dbReference type="EMBL" id="QKX55405.1"/>
    </source>
</evidence>
<comment type="function">
    <text evidence="14">Beta-glucosidases are one of a number of cellulolytic enzymes involved in the degradation of cellulosic biomass. Catalyzes the last step releasing glucose from the inhibitory cellobiose.</text>
</comment>
<sequence length="768" mass="82999">MAKGSFQHEANATGTGGWEDAFKKASSLTAQLNLDEKAFVVTGVNGPCVGNIPAIPRVGFKGLCLQDGPLSLRQSSYSSVFPAGLSTAATWDRDLMYQRGARIAAQFKAKGANIILGPVAGPLGRSARGGRNWEGFSPDPYLTGVAFSQTIEGTQSQGVQACGKHLIGNEQETQRSPSWDSSGQMQDAVSSNIDDRTMHEMYLWPFAEGVRSGVSSIMCSYNRVNETYACNNDAVMDKLLKTELGFQGYVMTDWWALHGDALPGIQPGLDMLMPGPLSGNTSQFGYNLTSLVQNGELPEWRLDDMVNRVLTPYFYLNQENYPTVDLDTAQIGGQTWGADIPTYDYTFNTGNLSDINRDVRGNSSAFIREIGAAGTVLLKNDDNLLPLKNPGRIIVIGNDAVGATGGPYWPDNTNVVLAVGGGSGTGRMTNLISPLEAIKQRSPDAFVQAVTNNEGIYQNTMNTLYPAADVCLIFLKAFSGEGADRQTLLPDYNSEWVVSNVTSNPAICPKTVVISHSAVPNVHPWADKVTAIIAAHLPGDQAGNSLVDILYGDVNPSGKLPYTIAFEESDYNAPIADFTNNNNGDQNLWQSDFTEGLMLDYRHFDSSNIQPRYEFGFGLSYTNFSLSNIQIATTSSDISPYPASLNGDLPPPGGNADLYTVVASINVTIENTGQVAGRAVPQLYLGFPSNPVSGDTTPIPVKVLRGFERTRSLDPSESVTVKFDLRRKDVSSWDVVNQEWAIPSGTFKVFVGQSSRDLPLVENLGFVN</sequence>
<comment type="subcellular location">
    <subcellularLocation>
        <location evidence="2">Secreted</location>
    </subcellularLocation>
</comment>
<dbReference type="Proteomes" id="UP000509510">
    <property type="component" value="Chromosome II"/>
</dbReference>
<keyword evidence="11" id="KW-0119">Carbohydrate metabolism</keyword>
<dbReference type="RefSeq" id="XP_035341584.1">
    <property type="nucleotide sequence ID" value="XM_035485691.1"/>
</dbReference>
<dbReference type="InterPro" id="IPR017853">
    <property type="entry name" value="GH"/>
</dbReference>
<dbReference type="InterPro" id="IPR036962">
    <property type="entry name" value="Glyco_hydro_3_N_sf"/>
</dbReference>
<keyword evidence="13" id="KW-0624">Polysaccharide degradation</keyword>
<evidence type="ECO:0000256" key="9">
    <source>
        <dbReference type="ARBA" id="ARBA00023001"/>
    </source>
</evidence>
<dbReference type="AlphaFoldDB" id="A0A7H8QPL5"/>
<evidence type="ECO:0000256" key="19">
    <source>
        <dbReference type="SAM" id="MobiDB-lite"/>
    </source>
</evidence>
<dbReference type="Pfam" id="PF14310">
    <property type="entry name" value="Fn3-like"/>
    <property type="match status" value="1"/>
</dbReference>
<keyword evidence="22" id="KW-1185">Reference proteome</keyword>
<dbReference type="EMBL" id="CP055899">
    <property type="protein sequence ID" value="QKX55405.1"/>
    <property type="molecule type" value="Genomic_DNA"/>
</dbReference>
<dbReference type="InterPro" id="IPR001764">
    <property type="entry name" value="Glyco_hydro_3_N"/>
</dbReference>
<evidence type="ECO:0000256" key="7">
    <source>
        <dbReference type="ARBA" id="ARBA00022729"/>
    </source>
</evidence>
<dbReference type="PANTHER" id="PTHR42715">
    <property type="entry name" value="BETA-GLUCOSIDASE"/>
    <property type="match status" value="1"/>
</dbReference>
<reference evidence="22" key="1">
    <citation type="submission" date="2020-06" db="EMBL/GenBank/DDBJ databases">
        <title>A chromosome-scale genome assembly of Talaromyces rugulosus W13939.</title>
        <authorList>
            <person name="Wang B."/>
            <person name="Guo L."/>
            <person name="Ye K."/>
            <person name="Wang L."/>
        </authorList>
    </citation>
    <scope>NUCLEOTIDE SEQUENCE [LARGE SCALE GENOMIC DNA]</scope>
    <source>
        <strain evidence="22">W13939</strain>
    </source>
</reference>
<dbReference type="GO" id="GO:0008422">
    <property type="term" value="F:beta-glucosidase activity"/>
    <property type="evidence" value="ECO:0007669"/>
    <property type="project" value="UniProtKB-EC"/>
</dbReference>
<dbReference type="GO" id="GO:0005576">
    <property type="term" value="C:extracellular region"/>
    <property type="evidence" value="ECO:0007669"/>
    <property type="project" value="UniProtKB-SubCell"/>
</dbReference>
<evidence type="ECO:0000256" key="8">
    <source>
        <dbReference type="ARBA" id="ARBA00022801"/>
    </source>
</evidence>
<name>A0A7H8QPL5_TALRU</name>
<evidence type="ECO:0000256" key="18">
    <source>
        <dbReference type="ARBA" id="ARBA00041808"/>
    </source>
</evidence>
<comment type="similarity">
    <text evidence="4">Belongs to the glycosyl hydrolase 3 family.</text>
</comment>
<evidence type="ECO:0000256" key="15">
    <source>
        <dbReference type="ARBA" id="ARBA00039579"/>
    </source>
</evidence>
<dbReference type="InterPro" id="IPR013783">
    <property type="entry name" value="Ig-like_fold"/>
</dbReference>
<evidence type="ECO:0000256" key="5">
    <source>
        <dbReference type="ARBA" id="ARBA00012744"/>
    </source>
</evidence>
<keyword evidence="10" id="KW-0325">Glycoprotein</keyword>
<evidence type="ECO:0000256" key="1">
    <source>
        <dbReference type="ARBA" id="ARBA00000448"/>
    </source>
</evidence>
<evidence type="ECO:0000256" key="13">
    <source>
        <dbReference type="ARBA" id="ARBA00023326"/>
    </source>
</evidence>
<dbReference type="PANTHER" id="PTHR42715:SF12">
    <property type="entry name" value="BETA-GLUCOSIDASE G-RELATED"/>
    <property type="match status" value="1"/>
</dbReference>
<dbReference type="GeneID" id="55990006"/>
<dbReference type="GO" id="GO:0030245">
    <property type="term" value="P:cellulose catabolic process"/>
    <property type="evidence" value="ECO:0007669"/>
    <property type="project" value="UniProtKB-KW"/>
</dbReference>
<dbReference type="Gene3D" id="3.40.50.1700">
    <property type="entry name" value="Glycoside hydrolase family 3 C-terminal domain"/>
    <property type="match status" value="1"/>
</dbReference>
<evidence type="ECO:0000256" key="6">
    <source>
        <dbReference type="ARBA" id="ARBA00022525"/>
    </source>
</evidence>